<dbReference type="EMBL" id="JAWDGP010004263">
    <property type="protein sequence ID" value="KAK3766116.1"/>
    <property type="molecule type" value="Genomic_DNA"/>
</dbReference>
<keyword evidence="2" id="KW-1185">Reference proteome</keyword>
<accession>A0AAE0ZC11</accession>
<protein>
    <submittedName>
        <fullName evidence="1">Uncharacterized protein</fullName>
    </submittedName>
</protein>
<name>A0AAE0ZC11_9GAST</name>
<evidence type="ECO:0000313" key="2">
    <source>
        <dbReference type="Proteomes" id="UP001283361"/>
    </source>
</evidence>
<dbReference type="AlphaFoldDB" id="A0AAE0ZC11"/>
<reference evidence="1" key="1">
    <citation type="journal article" date="2023" name="G3 (Bethesda)">
        <title>A reference genome for the long-term kleptoplast-retaining sea slug Elysia crispata morphotype clarki.</title>
        <authorList>
            <person name="Eastman K.E."/>
            <person name="Pendleton A.L."/>
            <person name="Shaikh M.A."/>
            <person name="Suttiyut T."/>
            <person name="Ogas R."/>
            <person name="Tomko P."/>
            <person name="Gavelis G."/>
            <person name="Widhalm J.R."/>
            <person name="Wisecaver J.H."/>
        </authorList>
    </citation>
    <scope>NUCLEOTIDE SEQUENCE</scope>
    <source>
        <strain evidence="1">ECLA1</strain>
    </source>
</reference>
<dbReference type="Proteomes" id="UP001283361">
    <property type="component" value="Unassembled WGS sequence"/>
</dbReference>
<proteinExistence type="predicted"/>
<sequence>MFKNSGREPTQPVQSAPNLAPVMNAFQTEASVPSLIIVLCGLFDLVSSARTKQGRTTLMNRYQHRSQNSVASTNVLDLDLRLMQSGCVESHNTDNIDHYVGPGWSMSLGWTRKLVINGAPLPSRYSESQARPSGSVV</sequence>
<evidence type="ECO:0000313" key="1">
    <source>
        <dbReference type="EMBL" id="KAK3766116.1"/>
    </source>
</evidence>
<comment type="caution">
    <text evidence="1">The sequence shown here is derived from an EMBL/GenBank/DDBJ whole genome shotgun (WGS) entry which is preliminary data.</text>
</comment>
<organism evidence="1 2">
    <name type="scientific">Elysia crispata</name>
    <name type="common">lettuce slug</name>
    <dbReference type="NCBI Taxonomy" id="231223"/>
    <lineage>
        <taxon>Eukaryota</taxon>
        <taxon>Metazoa</taxon>
        <taxon>Spiralia</taxon>
        <taxon>Lophotrochozoa</taxon>
        <taxon>Mollusca</taxon>
        <taxon>Gastropoda</taxon>
        <taxon>Heterobranchia</taxon>
        <taxon>Euthyneura</taxon>
        <taxon>Panpulmonata</taxon>
        <taxon>Sacoglossa</taxon>
        <taxon>Placobranchoidea</taxon>
        <taxon>Plakobranchidae</taxon>
        <taxon>Elysia</taxon>
    </lineage>
</organism>
<gene>
    <name evidence="1" type="ORF">RRG08_002348</name>
</gene>